<sequence length="824" mass="89994">MLRHRLAALFEPRSLLVLASRPVPVVLHPPRILQNAITVVDVQAGTPMALPERLNGLEADERPDLALLCLPSARLPEALKAMQAYRPRALLLLTSDVPPADPAADLVLCQNWARQNGCLLVGPRAFGVQRPGMGLNLTHMPELAQAGRVALVSQSGSIAAAVLDWAADIGLGFSAVISPGDDADARLADILDYLATDPATDSIVLHLENAASPRELTSALRAAAGVKPVVVLKSGRAQQGPDSSQDAIFNALMRRVGAVRVPYFVQLFSAIKVLGYPHRPRGRRIALVSNGAGTSQLALDVMGANSAVFRADLSRMSILELTKLLEPGAEVNNPVITRAPLSAETLRKLINIVAVDRGVDGVLVLLTPDPLTDMPALVQQLAQAASSTRKPVISCFMGDATMRPLRHLLDNVGTPAFRTPESAANAFGVLASYHYNQTLSQQMLPPEPLGKPPRLKEARLLLRSARMQGRQSLLPEEIARLFSCFHIPIDAFSKVKLDGQGTEAIAMAIRVHRDPELGSYINFGSGGRQAISANDRAVELPPLNGFLARQLVERSAVWRKILSRQMSVVVSDSLQEALERVSDLVCELPEVESLVIDPLHATDTQLLARSVQVVLSSSESSELPEASGYRHLAIHPYPHNLVQTKTFQDGTSWMMRPIRPEDAEALQDFVRDLSDETRYMRFVSMLRELTPRMLARYTRIDYDRELALVATVQVPNPAHRGYMHEQIIGFAHYLRNADGRGAEYALVISDQWQRRKLGQQLMKGLIEAAQSQGLSYIDGVVLSTNRAMLALMAHLGFQNDADQDDPALRRVWLDLGEPPAAGKR</sequence>
<dbReference type="PANTHER" id="PTHR43334">
    <property type="entry name" value="ACETATE--COA LIGASE [ADP-FORMING]"/>
    <property type="match status" value="1"/>
</dbReference>
<comment type="caution">
    <text evidence="5">The sequence shown here is derived from an EMBL/GenBank/DDBJ whole genome shotgun (WGS) entry which is preliminary data.</text>
</comment>
<name>A0A366HCF9_9BURK</name>
<dbReference type="AlphaFoldDB" id="A0A366HCF9"/>
<dbReference type="GO" id="GO:0005524">
    <property type="term" value="F:ATP binding"/>
    <property type="evidence" value="ECO:0007669"/>
    <property type="project" value="UniProtKB-KW"/>
</dbReference>
<dbReference type="GO" id="GO:0016747">
    <property type="term" value="F:acyltransferase activity, transferring groups other than amino-acyl groups"/>
    <property type="evidence" value="ECO:0007669"/>
    <property type="project" value="InterPro"/>
</dbReference>
<evidence type="ECO:0000256" key="2">
    <source>
        <dbReference type="ARBA" id="ARBA00022741"/>
    </source>
</evidence>
<evidence type="ECO:0000259" key="4">
    <source>
        <dbReference type="PROSITE" id="PS51186"/>
    </source>
</evidence>
<dbReference type="GO" id="GO:0016874">
    <property type="term" value="F:ligase activity"/>
    <property type="evidence" value="ECO:0007669"/>
    <property type="project" value="UniProtKB-KW"/>
</dbReference>
<keyword evidence="6" id="KW-1185">Reference proteome</keyword>
<dbReference type="EMBL" id="QNRQ01000004">
    <property type="protein sequence ID" value="RBP40033.1"/>
    <property type="molecule type" value="Genomic_DNA"/>
</dbReference>
<evidence type="ECO:0000313" key="5">
    <source>
        <dbReference type="EMBL" id="RBP40033.1"/>
    </source>
</evidence>
<dbReference type="Pfam" id="PF00583">
    <property type="entry name" value="Acetyltransf_1"/>
    <property type="match status" value="1"/>
</dbReference>
<dbReference type="PANTHER" id="PTHR43334:SF1">
    <property type="entry name" value="3-HYDROXYPROPIONATE--COA LIGASE [ADP-FORMING]"/>
    <property type="match status" value="1"/>
</dbReference>
<dbReference type="Gene3D" id="3.30.470.20">
    <property type="entry name" value="ATP-grasp fold, B domain"/>
    <property type="match status" value="1"/>
</dbReference>
<dbReference type="RefSeq" id="WP_113932998.1">
    <property type="nucleotide sequence ID" value="NZ_JACCEU010000005.1"/>
</dbReference>
<gene>
    <name evidence="5" type="ORF">DFR37_104129</name>
</gene>
<dbReference type="InterPro" id="IPR016102">
    <property type="entry name" value="Succinyl-CoA_synth-like"/>
</dbReference>
<dbReference type="Gene3D" id="3.40.630.30">
    <property type="match status" value="1"/>
</dbReference>
<dbReference type="Gene3D" id="3.40.50.261">
    <property type="entry name" value="Succinyl-CoA synthetase domains"/>
    <property type="match status" value="2"/>
</dbReference>
<feature type="domain" description="N-acetyltransferase" evidence="4">
    <location>
        <begin position="653"/>
        <end position="818"/>
    </location>
</feature>
<dbReference type="SUPFAM" id="SSF55729">
    <property type="entry name" value="Acyl-CoA N-acyltransferases (Nat)"/>
    <property type="match status" value="1"/>
</dbReference>
<proteinExistence type="predicted"/>
<dbReference type="InterPro" id="IPR051538">
    <property type="entry name" value="Acyl-CoA_Synth/Transferase"/>
</dbReference>
<accession>A0A366HCF9</accession>
<dbReference type="Pfam" id="PF13607">
    <property type="entry name" value="Succ_CoA_lig"/>
    <property type="match status" value="1"/>
</dbReference>
<dbReference type="Proteomes" id="UP000253628">
    <property type="component" value="Unassembled WGS sequence"/>
</dbReference>
<dbReference type="InterPro" id="IPR032875">
    <property type="entry name" value="Succ_CoA_lig_flav_dom"/>
</dbReference>
<protein>
    <submittedName>
        <fullName evidence="5">Acetyltransferase</fullName>
    </submittedName>
</protein>
<keyword evidence="2" id="KW-0547">Nucleotide-binding</keyword>
<keyword evidence="5" id="KW-0808">Transferase</keyword>
<keyword evidence="3" id="KW-0067">ATP-binding</keyword>
<keyword evidence="1" id="KW-0436">Ligase</keyword>
<dbReference type="CDD" id="cd04301">
    <property type="entry name" value="NAT_SF"/>
    <property type="match status" value="1"/>
</dbReference>
<evidence type="ECO:0000313" key="6">
    <source>
        <dbReference type="Proteomes" id="UP000253628"/>
    </source>
</evidence>
<dbReference type="Pfam" id="PF13549">
    <property type="entry name" value="ATP-grasp_5"/>
    <property type="match status" value="1"/>
</dbReference>
<organism evidence="5 6">
    <name type="scientific">Eoetvoesiella caeni</name>
    <dbReference type="NCBI Taxonomy" id="645616"/>
    <lineage>
        <taxon>Bacteria</taxon>
        <taxon>Pseudomonadati</taxon>
        <taxon>Pseudomonadota</taxon>
        <taxon>Betaproteobacteria</taxon>
        <taxon>Burkholderiales</taxon>
        <taxon>Alcaligenaceae</taxon>
        <taxon>Eoetvoesiella</taxon>
    </lineage>
</organism>
<dbReference type="SUPFAM" id="SSF52210">
    <property type="entry name" value="Succinyl-CoA synthetase domains"/>
    <property type="match status" value="2"/>
</dbReference>
<dbReference type="InterPro" id="IPR016181">
    <property type="entry name" value="Acyl_CoA_acyltransferase"/>
</dbReference>
<evidence type="ECO:0000256" key="3">
    <source>
        <dbReference type="ARBA" id="ARBA00022840"/>
    </source>
</evidence>
<reference evidence="5 6" key="1">
    <citation type="submission" date="2018-06" db="EMBL/GenBank/DDBJ databases">
        <title>Genomic Encyclopedia of Type Strains, Phase IV (KMG-IV): sequencing the most valuable type-strain genomes for metagenomic binning, comparative biology and taxonomic classification.</title>
        <authorList>
            <person name="Goeker M."/>
        </authorList>
    </citation>
    <scope>NUCLEOTIDE SEQUENCE [LARGE SCALE GENOMIC DNA]</scope>
    <source>
        <strain evidence="5 6">DSM 25520</strain>
    </source>
</reference>
<evidence type="ECO:0000256" key="1">
    <source>
        <dbReference type="ARBA" id="ARBA00022598"/>
    </source>
</evidence>
<dbReference type="OrthoDB" id="9807426at2"/>
<dbReference type="PROSITE" id="PS51186">
    <property type="entry name" value="GNAT"/>
    <property type="match status" value="1"/>
</dbReference>
<dbReference type="InterPro" id="IPR000182">
    <property type="entry name" value="GNAT_dom"/>
</dbReference>